<dbReference type="SUPFAM" id="SSF89260">
    <property type="entry name" value="Collagen-binding domain"/>
    <property type="match status" value="1"/>
</dbReference>
<dbReference type="PANTHER" id="PTHR33607">
    <property type="entry name" value="ENDONUCLEASE-1"/>
    <property type="match status" value="1"/>
</dbReference>
<dbReference type="AlphaFoldDB" id="A0A846ZQK3"/>
<dbReference type="PANTHER" id="PTHR33607:SF2">
    <property type="entry name" value="ENDONUCLEASE-1"/>
    <property type="match status" value="1"/>
</dbReference>
<evidence type="ECO:0000313" key="7">
    <source>
        <dbReference type="Proteomes" id="UP000541636"/>
    </source>
</evidence>
<protein>
    <submittedName>
        <fullName evidence="6">Ribonuclease</fullName>
    </submittedName>
</protein>
<evidence type="ECO:0000259" key="5">
    <source>
        <dbReference type="Pfam" id="PF04151"/>
    </source>
</evidence>
<sequence length="578" mass="60604">MRSYVRVLAMIAALVWIAPAFADSQTFINEIHYDNSGTDTGEAVEIAGPAGTNLSGWQVVLYNGSNGSSYATYTLSGTLSDQCSGYGVTTVSTPGIQNGSPDGIALIDGSGIVRQFLSYEGSFTATSGPASGVTSTDIGVSEGSATPVGQSLQLSGSGSYASDFTWLAPDTSSFGQCNPGETFVASGGGTGGSGSGTSLQNGVPVSGISGSQGAFSQAYTVDIPSGASNLVITLSGGSGDADMYVKLGSEPTLSSYDCRPYTSGNNETCTMTTQAGTYYVKLYGYNSYSNVTLEATWTAPSGGGTGGGSGGGSGYYANVDTSSPTALRNSLHTLIEQVTKIPYTASTTDTWDVMAAAEQDPWNSNNVIELYTNKSVPKETGGNTEYNREHTWPNSYGFPDDGSDNYAYTDLHMLMIANIADNSARGNKPYGTCSASCTEYPTVANDGIGGGTGTYPGNSNWTDGIIWEVWMGKRGDVARALLYMDVRFEGGTNPYTGYAEPDLVLTDDTSKIVTTGGNTTGKAYMGKLSVLLQWAQQDPVSDYERLQNDTVESYQGNRNPFVDHPEWIACVFQSQCTQ</sequence>
<dbReference type="EMBL" id="JAAZQD010000004">
    <property type="protein sequence ID" value="NKZ39703.1"/>
    <property type="molecule type" value="Genomic_DNA"/>
</dbReference>
<dbReference type="Gene3D" id="2.60.120.380">
    <property type="match status" value="1"/>
</dbReference>
<feature type="domain" description="Peptidase C-terminal archaeal/bacterial" evidence="5">
    <location>
        <begin position="217"/>
        <end position="284"/>
    </location>
</feature>
<dbReference type="Proteomes" id="UP000541636">
    <property type="component" value="Unassembled WGS sequence"/>
</dbReference>
<organism evidence="6 7">
    <name type="scientific">Oleiagrimonas citrea</name>
    <dbReference type="NCBI Taxonomy" id="1665687"/>
    <lineage>
        <taxon>Bacteria</taxon>
        <taxon>Pseudomonadati</taxon>
        <taxon>Pseudomonadota</taxon>
        <taxon>Gammaproteobacteria</taxon>
        <taxon>Lysobacterales</taxon>
        <taxon>Rhodanobacteraceae</taxon>
        <taxon>Oleiagrimonas</taxon>
    </lineage>
</organism>
<feature type="chain" id="PRO_5032458362" evidence="4">
    <location>
        <begin position="23"/>
        <end position="578"/>
    </location>
</feature>
<gene>
    <name evidence="6" type="ORF">HF690_12150</name>
</gene>
<dbReference type="GO" id="GO:0004518">
    <property type="term" value="F:nuclease activity"/>
    <property type="evidence" value="ECO:0007669"/>
    <property type="project" value="UniProtKB-KW"/>
</dbReference>
<dbReference type="Pfam" id="PF04151">
    <property type="entry name" value="PPC"/>
    <property type="match status" value="1"/>
</dbReference>
<dbReference type="SUPFAM" id="SSF54060">
    <property type="entry name" value="His-Me finger endonucleases"/>
    <property type="match status" value="1"/>
</dbReference>
<comment type="similarity">
    <text evidence="1">Belongs to the EndA/NucM nuclease family.</text>
</comment>
<dbReference type="InterPro" id="IPR044925">
    <property type="entry name" value="His-Me_finger_sf"/>
</dbReference>
<dbReference type="InterPro" id="IPR007280">
    <property type="entry name" value="Peptidase_C_arc/bac"/>
</dbReference>
<keyword evidence="2" id="KW-0540">Nuclease</keyword>
<dbReference type="RefSeq" id="WP_168609613.1">
    <property type="nucleotide sequence ID" value="NZ_JAAZQD010000004.1"/>
</dbReference>
<name>A0A846ZQK3_9GAMM</name>
<comment type="caution">
    <text evidence="6">The sequence shown here is derived from an EMBL/GenBank/DDBJ whole genome shotgun (WGS) entry which is preliminary data.</text>
</comment>
<keyword evidence="4" id="KW-0732">Signal</keyword>
<dbReference type="Pfam" id="PF04231">
    <property type="entry name" value="Endonuclease_1"/>
    <property type="match status" value="1"/>
</dbReference>
<evidence type="ECO:0000256" key="2">
    <source>
        <dbReference type="ARBA" id="ARBA00022722"/>
    </source>
</evidence>
<evidence type="ECO:0000256" key="3">
    <source>
        <dbReference type="ARBA" id="ARBA00022801"/>
    </source>
</evidence>
<keyword evidence="7" id="KW-1185">Reference proteome</keyword>
<reference evidence="6 7" key="1">
    <citation type="journal article" date="2017" name="Int. J. Syst. Evol. Microbiol.">
        <title>Oleiagrimonas citrea sp. nov., a marine bacterium isolated from tidal flat sediment and emended description of the genus Oleiagrimonas Fang et al. 2015 and Oleiagrimonas soli.</title>
        <authorList>
            <person name="Yang S.H."/>
            <person name="Seo H.S."/>
            <person name="Seong C.N."/>
            <person name="Kwon K.K."/>
        </authorList>
    </citation>
    <scope>NUCLEOTIDE SEQUENCE [LARGE SCALE GENOMIC DNA]</scope>
    <source>
        <strain evidence="6 7">MEBiC09124</strain>
    </source>
</reference>
<evidence type="ECO:0000256" key="4">
    <source>
        <dbReference type="SAM" id="SignalP"/>
    </source>
</evidence>
<proteinExistence type="inferred from homology"/>
<accession>A0A846ZQK3</accession>
<feature type="signal peptide" evidence="4">
    <location>
        <begin position="1"/>
        <end position="22"/>
    </location>
</feature>
<dbReference type="GO" id="GO:0016787">
    <property type="term" value="F:hydrolase activity"/>
    <property type="evidence" value="ECO:0007669"/>
    <property type="project" value="UniProtKB-KW"/>
</dbReference>
<dbReference type="InterPro" id="IPR007346">
    <property type="entry name" value="Endonuclease-I"/>
</dbReference>
<evidence type="ECO:0000313" key="6">
    <source>
        <dbReference type="EMBL" id="NKZ39703.1"/>
    </source>
</evidence>
<evidence type="ECO:0000256" key="1">
    <source>
        <dbReference type="ARBA" id="ARBA00006429"/>
    </source>
</evidence>
<keyword evidence="3" id="KW-0378">Hydrolase</keyword>